<evidence type="ECO:0000313" key="1">
    <source>
        <dbReference type="EMBL" id="RNL39943.1"/>
    </source>
</evidence>
<sequence length="385" mass="41770">MGTKELAPIDIEIIGPDDLADITVVSKVGKDGEGICFFDRVNSTLSVASDLLEAAEGANLYKVKVPDGYTLHDLIPSKKDAESVRALVRDANGKINGDVSLKLNGVSPTQVATIGLAAAAMVVGQAYMTEISDSLDRIDSKLDTVVAMIAGEQKAKVKNAISIAKAYVNLHDDYASKPREAFQAARNEIESRYNDVGEVIDWIVEQLEDLEKRLGEAKPTEKAMALLLNELGSYKEQFNLCLRALSALAMTRMYYDGCMDERSAFVERGRIEEKSQEFFVKWQRLSGIFELRIGEIKGAPIALPKASGNVVKRLASQTPRAAAKSKLLEAKVGMQSDLRKATSEAKANAIDCAAGIDRMIMAGKTARTMLTDGEKCWLIDDGSAA</sequence>
<proteinExistence type="predicted"/>
<dbReference type="AlphaFoldDB" id="A0A3N0AYL6"/>
<accession>A0A3N0AYL6</accession>
<reference evidence="2" key="1">
    <citation type="submission" date="2018-05" db="EMBL/GenBank/DDBJ databases">
        <title>Genome Sequencing of selected type strains of the family Eggerthellaceae.</title>
        <authorList>
            <person name="Danylec N."/>
            <person name="Stoll D.A."/>
            <person name="Doetsch A."/>
            <person name="Huch M."/>
        </authorList>
    </citation>
    <scope>NUCLEOTIDE SEQUENCE [LARGE SCALE GENOMIC DNA]</scope>
    <source>
        <strain evidence="2">DSM 24851</strain>
    </source>
</reference>
<keyword evidence="2" id="KW-1185">Reference proteome</keyword>
<organism evidence="1 2">
    <name type="scientific">Slackia equolifaciens</name>
    <dbReference type="NCBI Taxonomy" id="498718"/>
    <lineage>
        <taxon>Bacteria</taxon>
        <taxon>Bacillati</taxon>
        <taxon>Actinomycetota</taxon>
        <taxon>Coriobacteriia</taxon>
        <taxon>Eggerthellales</taxon>
        <taxon>Eggerthellaceae</taxon>
        <taxon>Slackia</taxon>
    </lineage>
</organism>
<gene>
    <name evidence="1" type="ORF">DMP06_06310</name>
</gene>
<dbReference type="OrthoDB" id="3196834at2"/>
<name>A0A3N0AYL6_9ACTN</name>
<dbReference type="RefSeq" id="WP_123208897.1">
    <property type="nucleotide sequence ID" value="NZ_JBHTHO010000009.1"/>
</dbReference>
<evidence type="ECO:0000313" key="2">
    <source>
        <dbReference type="Proteomes" id="UP000269591"/>
    </source>
</evidence>
<protein>
    <submittedName>
        <fullName evidence="1">Uncharacterized protein</fullName>
    </submittedName>
</protein>
<comment type="caution">
    <text evidence="1">The sequence shown here is derived from an EMBL/GenBank/DDBJ whole genome shotgun (WGS) entry which is preliminary data.</text>
</comment>
<dbReference type="Proteomes" id="UP000269591">
    <property type="component" value="Unassembled WGS sequence"/>
</dbReference>
<dbReference type="EMBL" id="QIBX01000009">
    <property type="protein sequence ID" value="RNL39943.1"/>
    <property type="molecule type" value="Genomic_DNA"/>
</dbReference>